<dbReference type="EMBL" id="HBEF01008453">
    <property type="protein sequence ID" value="CAD8333207.1"/>
    <property type="molecule type" value="Transcribed_RNA"/>
</dbReference>
<comment type="similarity">
    <text evidence="1 4">Belongs to the universal ribosomal protein uL22 family.</text>
</comment>
<accession>A0A7R9ZLM4</accession>
<keyword evidence="3 4" id="KW-0687">Ribonucleoprotein</keyword>
<dbReference type="InterPro" id="IPR036394">
    <property type="entry name" value="Ribosomal_uL22_sf"/>
</dbReference>
<evidence type="ECO:0000256" key="5">
    <source>
        <dbReference type="SAM" id="Coils"/>
    </source>
</evidence>
<dbReference type="Pfam" id="PF00237">
    <property type="entry name" value="Ribosomal_L22"/>
    <property type="match status" value="1"/>
</dbReference>
<evidence type="ECO:0000256" key="2">
    <source>
        <dbReference type="ARBA" id="ARBA00022980"/>
    </source>
</evidence>
<evidence type="ECO:0000256" key="4">
    <source>
        <dbReference type="RuleBase" id="RU004005"/>
    </source>
</evidence>
<reference evidence="6" key="1">
    <citation type="submission" date="2021-01" db="EMBL/GenBank/DDBJ databases">
        <authorList>
            <person name="Corre E."/>
            <person name="Pelletier E."/>
            <person name="Niang G."/>
            <person name="Scheremetjew M."/>
            <person name="Finn R."/>
            <person name="Kale V."/>
            <person name="Holt S."/>
            <person name="Cochrane G."/>
            <person name="Meng A."/>
            <person name="Brown T."/>
            <person name="Cohen L."/>
        </authorList>
    </citation>
    <scope>NUCLEOTIDE SEQUENCE</scope>
    <source>
        <strain evidence="6">CCMP3328</strain>
    </source>
</reference>
<gene>
    <name evidence="6" type="ORF">CAUS1442_LOCUS5308</name>
</gene>
<evidence type="ECO:0000256" key="1">
    <source>
        <dbReference type="ARBA" id="ARBA00009451"/>
    </source>
</evidence>
<evidence type="ECO:0000256" key="3">
    <source>
        <dbReference type="ARBA" id="ARBA00023274"/>
    </source>
</evidence>
<sequence length="333" mass="37401">MNEMAKRFSGLALTTASRSNVRTSAVTAATRATACLRDIRAISVHAPSSLCGSACASGLTKPHNHNGQFSALVGGCGMTDPSRWTASHHAQEAQQPWRRAFSTKDASAVVEATPVDADVGVPGEVSMDGNLLTDQAGQQYGMFLDTRKMPKLKPYIVKRRINRLKTYIGTEKEIRQSPWKLNRVCQLAAGLTLEEALTQLRFCDIKNADLVAKILKRTSNLADIRDGLQMSQLEVAECFTTKGMMLKRIKIMGRGRNGIMHHKYSHVRVMLREIDFKLKIYQAKTLNQKKKWLQHQIRAEVDAKQAKAKRDEMERLLKKQEEKQQQRQAEANK</sequence>
<dbReference type="GO" id="GO:0006412">
    <property type="term" value="P:translation"/>
    <property type="evidence" value="ECO:0007669"/>
    <property type="project" value="InterPro"/>
</dbReference>
<dbReference type="PANTHER" id="PTHR13501:SF10">
    <property type="entry name" value="LARGE RIBOSOMAL SUBUNIT PROTEIN UL22M"/>
    <property type="match status" value="1"/>
</dbReference>
<evidence type="ECO:0008006" key="7">
    <source>
        <dbReference type="Google" id="ProtNLM"/>
    </source>
</evidence>
<dbReference type="GO" id="GO:0015934">
    <property type="term" value="C:large ribosomal subunit"/>
    <property type="evidence" value="ECO:0007669"/>
    <property type="project" value="InterPro"/>
</dbReference>
<keyword evidence="2 4" id="KW-0689">Ribosomal protein</keyword>
<name>A0A7R9ZLM4_9STRA</name>
<dbReference type="InterPro" id="IPR001063">
    <property type="entry name" value="Ribosomal_uL22"/>
</dbReference>
<dbReference type="PANTHER" id="PTHR13501">
    <property type="entry name" value="CHLOROPLAST 50S RIBOSOMAL PROTEIN L22-RELATED"/>
    <property type="match status" value="1"/>
</dbReference>
<dbReference type="Gene3D" id="3.90.470.10">
    <property type="entry name" value="Ribosomal protein L22/L17"/>
    <property type="match status" value="1"/>
</dbReference>
<protein>
    <recommendedName>
        <fullName evidence="7">50S ribosomal protein L22, chloroplastic</fullName>
    </recommendedName>
</protein>
<feature type="coiled-coil region" evidence="5">
    <location>
        <begin position="296"/>
        <end position="333"/>
    </location>
</feature>
<dbReference type="GO" id="GO:0003735">
    <property type="term" value="F:structural constituent of ribosome"/>
    <property type="evidence" value="ECO:0007669"/>
    <property type="project" value="InterPro"/>
</dbReference>
<organism evidence="6">
    <name type="scientific">Craspedostauros australis</name>
    <dbReference type="NCBI Taxonomy" id="1486917"/>
    <lineage>
        <taxon>Eukaryota</taxon>
        <taxon>Sar</taxon>
        <taxon>Stramenopiles</taxon>
        <taxon>Ochrophyta</taxon>
        <taxon>Bacillariophyta</taxon>
        <taxon>Bacillariophyceae</taxon>
        <taxon>Bacillariophycidae</taxon>
        <taxon>Naviculales</taxon>
        <taxon>Naviculaceae</taxon>
        <taxon>Craspedostauros</taxon>
    </lineage>
</organism>
<dbReference type="AlphaFoldDB" id="A0A7R9ZLM4"/>
<dbReference type="InterPro" id="IPR047867">
    <property type="entry name" value="Ribosomal_uL22_bac/org-type"/>
</dbReference>
<evidence type="ECO:0000313" key="6">
    <source>
        <dbReference type="EMBL" id="CAD8333207.1"/>
    </source>
</evidence>
<proteinExistence type="inferred from homology"/>
<keyword evidence="5" id="KW-0175">Coiled coil</keyword>
<dbReference type="SUPFAM" id="SSF54843">
    <property type="entry name" value="Ribosomal protein L22"/>
    <property type="match status" value="1"/>
</dbReference>